<name>A0A194WTL3_MOLSC</name>
<organism evidence="1 2">
    <name type="scientific">Mollisia scopiformis</name>
    <name type="common">Conifer needle endophyte fungus</name>
    <name type="synonym">Phialocephala scopiformis</name>
    <dbReference type="NCBI Taxonomy" id="149040"/>
    <lineage>
        <taxon>Eukaryota</taxon>
        <taxon>Fungi</taxon>
        <taxon>Dikarya</taxon>
        <taxon>Ascomycota</taxon>
        <taxon>Pezizomycotina</taxon>
        <taxon>Leotiomycetes</taxon>
        <taxon>Helotiales</taxon>
        <taxon>Mollisiaceae</taxon>
        <taxon>Mollisia</taxon>
    </lineage>
</organism>
<dbReference type="AlphaFoldDB" id="A0A194WTL3"/>
<dbReference type="KEGG" id="psco:LY89DRAFT_739237"/>
<dbReference type="InParanoid" id="A0A194WTL3"/>
<dbReference type="GeneID" id="28830170"/>
<proteinExistence type="predicted"/>
<accession>A0A194WTL3</accession>
<dbReference type="EMBL" id="KQ947427">
    <property type="protein sequence ID" value="KUJ11019.1"/>
    <property type="molecule type" value="Genomic_DNA"/>
</dbReference>
<reference evidence="1 2" key="1">
    <citation type="submission" date="2015-10" db="EMBL/GenBank/DDBJ databases">
        <title>Full genome of DAOMC 229536 Phialocephala scopiformis, a fungal endophyte of spruce producing the potent anti-insectan compound rugulosin.</title>
        <authorList>
            <consortium name="DOE Joint Genome Institute"/>
            <person name="Walker A.K."/>
            <person name="Frasz S.L."/>
            <person name="Seifert K.A."/>
            <person name="Miller J.D."/>
            <person name="Mondo S.J."/>
            <person name="Labutti K."/>
            <person name="Lipzen A."/>
            <person name="Dockter R."/>
            <person name="Kennedy M."/>
            <person name="Grigoriev I.V."/>
            <person name="Spatafora J.W."/>
        </authorList>
    </citation>
    <scope>NUCLEOTIDE SEQUENCE [LARGE SCALE GENOMIC DNA]</scope>
    <source>
        <strain evidence="1 2">CBS 120377</strain>
    </source>
</reference>
<evidence type="ECO:0000313" key="2">
    <source>
        <dbReference type="Proteomes" id="UP000070700"/>
    </source>
</evidence>
<sequence length="186" mass="20956">MENLTIIYAHNNPFTDAELDSWQKTCQYAGSSEYSKNVTKQLKVLLNNSSGSAVLNSLSEPAARTLPRWPFQNNVSRELSTPRTLPMPKWPFQEQVDTQDIETLPWLAPGEAFETRVWPSDKSSFEAYGYDQDRMGGEWDAGEMSRLGFGKWMNNVLYNGSGRVLEWEDMEDSSKGSNETAGLAAD</sequence>
<keyword evidence="2" id="KW-1185">Reference proteome</keyword>
<evidence type="ECO:0000313" key="1">
    <source>
        <dbReference type="EMBL" id="KUJ11019.1"/>
    </source>
</evidence>
<gene>
    <name evidence="1" type="ORF">LY89DRAFT_739237</name>
</gene>
<dbReference type="Proteomes" id="UP000070700">
    <property type="component" value="Unassembled WGS sequence"/>
</dbReference>
<dbReference type="RefSeq" id="XP_018065374.1">
    <property type="nucleotide sequence ID" value="XM_018220444.1"/>
</dbReference>
<protein>
    <submittedName>
        <fullName evidence="1">Uncharacterized protein</fullName>
    </submittedName>
</protein>